<protein>
    <submittedName>
        <fullName evidence="1">Uncharacterized protein</fullName>
    </submittedName>
</protein>
<organism evidence="1 2">
    <name type="scientific">candidate division WS6 bacterium GW2011_GWE1_34_7</name>
    <dbReference type="NCBI Taxonomy" id="1619093"/>
    <lineage>
        <taxon>Bacteria</taxon>
        <taxon>Candidatus Dojkabacteria</taxon>
    </lineage>
</organism>
<comment type="caution">
    <text evidence="1">The sequence shown here is derived from an EMBL/GenBank/DDBJ whole genome shotgun (WGS) entry which is preliminary data.</text>
</comment>
<dbReference type="AlphaFoldDB" id="A0A0G0BK46"/>
<evidence type="ECO:0000313" key="1">
    <source>
        <dbReference type="EMBL" id="KKP64011.1"/>
    </source>
</evidence>
<accession>A0A0G0BK46</accession>
<dbReference type="EMBL" id="LBPV01000056">
    <property type="protein sequence ID" value="KKP64011.1"/>
    <property type="molecule type" value="Genomic_DNA"/>
</dbReference>
<gene>
    <name evidence="1" type="ORF">UR61_C0056G0001</name>
</gene>
<feature type="non-terminal residue" evidence="1">
    <location>
        <position position="1"/>
    </location>
</feature>
<dbReference type="Proteomes" id="UP000033866">
    <property type="component" value="Unassembled WGS sequence"/>
</dbReference>
<reference evidence="1 2" key="1">
    <citation type="journal article" date="2015" name="Nature">
        <title>rRNA introns, odd ribosomes, and small enigmatic genomes across a large radiation of phyla.</title>
        <authorList>
            <person name="Brown C.T."/>
            <person name="Hug L.A."/>
            <person name="Thomas B.C."/>
            <person name="Sharon I."/>
            <person name="Castelle C.J."/>
            <person name="Singh A."/>
            <person name="Wilkins M.J."/>
            <person name="Williams K.H."/>
            <person name="Banfield J.F."/>
        </authorList>
    </citation>
    <scope>NUCLEOTIDE SEQUENCE [LARGE SCALE GENOMIC DNA]</scope>
</reference>
<name>A0A0G0BK46_9BACT</name>
<proteinExistence type="predicted"/>
<evidence type="ECO:0000313" key="2">
    <source>
        <dbReference type="Proteomes" id="UP000033866"/>
    </source>
</evidence>
<sequence length="364" mass="41540">IYRWGRCNGDNPVARQEGIDYYKKIESLYRWITNGKNLPKRVTGLAIPINEHQDWSESSGNLCCGIKLENRDTFIGIYESNVGNKGCNDIKFSYSGVIEYSAEIPNRDANTCEVKYTGVCCQLQNEVKWYPQQSCTNVIPDIDSSSECIEYAKDMSCFFRDGKYKWLSNGIGNDFIEGITTQIQCESRNTIKTYNIKLKEGVNFVGFDFSPSYHASPLYASTLLEQYPDISLIGNFQGYEWKDLVMQSERVPFVGQDFYFEQNRGYLIVTNKSITLKLDGWRNPDAQYEQLEEGWNLVGGSIYSKPSKASSLISNLEQSNIDIDTVGVWAYDLGLFIFRREENTGDVYGVDISLEDNQGIFIKK</sequence>